<accession>A0A8E5HK73</accession>
<protein>
    <submittedName>
        <fullName evidence="1">Uncharacterized protein</fullName>
    </submittedName>
</protein>
<keyword evidence="2" id="KW-1185">Reference proteome</keyword>
<sequence length="86" mass="10412">MRETSRREIVAAEKIPPGALVEYEWLQEWNRSHCQNSQSENWKSSVLRSPEQSTPRLWIYLVFRLHRKNKTPNKRRRLPTQHHGIH</sequence>
<organism evidence="1 2">
    <name type="scientific">Ustilaginoidea virens</name>
    <name type="common">Rice false smut fungus</name>
    <name type="synonym">Villosiclava virens</name>
    <dbReference type="NCBI Taxonomy" id="1159556"/>
    <lineage>
        <taxon>Eukaryota</taxon>
        <taxon>Fungi</taxon>
        <taxon>Dikarya</taxon>
        <taxon>Ascomycota</taxon>
        <taxon>Pezizomycotina</taxon>
        <taxon>Sordariomycetes</taxon>
        <taxon>Hypocreomycetidae</taxon>
        <taxon>Hypocreales</taxon>
        <taxon>Clavicipitaceae</taxon>
        <taxon>Ustilaginoidea</taxon>
    </lineage>
</organism>
<dbReference type="RefSeq" id="XP_042994470.1">
    <property type="nucleotide sequence ID" value="XM_043138536.1"/>
</dbReference>
<evidence type="ECO:0000313" key="2">
    <source>
        <dbReference type="Proteomes" id="UP000027002"/>
    </source>
</evidence>
<proteinExistence type="predicted"/>
<evidence type="ECO:0000313" key="1">
    <source>
        <dbReference type="EMBL" id="QUC16797.1"/>
    </source>
</evidence>
<name>A0A8E5HK73_USTVR</name>
<dbReference type="GeneID" id="66061816"/>
<dbReference type="Proteomes" id="UP000027002">
    <property type="component" value="Chromosome 1"/>
</dbReference>
<dbReference type="KEGG" id="uvi:66061816"/>
<gene>
    <name evidence="1" type="ORF">UV8b_01038</name>
</gene>
<dbReference type="EMBL" id="CP072753">
    <property type="protein sequence ID" value="QUC16797.1"/>
    <property type="molecule type" value="Genomic_DNA"/>
</dbReference>
<reference evidence="1" key="1">
    <citation type="submission" date="2020-03" db="EMBL/GenBank/DDBJ databases">
        <title>A mixture of massive structural variations and highly conserved coding sequences in Ustilaginoidea virens genome.</title>
        <authorList>
            <person name="Zhang K."/>
            <person name="Zhao Z."/>
            <person name="Zhang Z."/>
            <person name="Li Y."/>
            <person name="Hsiang T."/>
            <person name="Sun W."/>
        </authorList>
    </citation>
    <scope>NUCLEOTIDE SEQUENCE</scope>
    <source>
        <strain evidence="1">UV-8b</strain>
    </source>
</reference>
<dbReference type="AlphaFoldDB" id="A0A8E5HK73"/>